<feature type="region of interest" description="Disordered" evidence="1">
    <location>
        <begin position="21"/>
        <end position="49"/>
    </location>
</feature>
<dbReference type="PANTHER" id="PTHR33112:SF12">
    <property type="entry name" value="HETEROKARYON INCOMPATIBILITY DOMAIN-CONTAINING PROTEIN"/>
    <property type="match status" value="1"/>
</dbReference>
<accession>A0A9N9V7R5</accession>
<gene>
    <name evidence="3" type="ORF">CRHIZ90672A_00009206</name>
</gene>
<feature type="compositionally biased region" description="Basic and acidic residues" evidence="1">
    <location>
        <begin position="35"/>
        <end position="44"/>
    </location>
</feature>
<evidence type="ECO:0000313" key="4">
    <source>
        <dbReference type="Proteomes" id="UP000696573"/>
    </source>
</evidence>
<sequence length="208" mass="23445">MGRIYGMALLTIVAASGDNSNAGLRGVNTTDPDTSDTKSSHPRDLNQPSVKDIPKLAWSSRGWTFQEKALSRRLLIFCGEEVTWHCREMISREDMVNDDAKNRSMPLEWLRLNPQHFQLFQGPDPFWMDGSTVRDKNAKTHLVRSSAMGEYARVVEEYSSRQLTDKGDVIFALQGLLNILSGALLTEFRYGLPENLSVFQCYGRPGES</sequence>
<feature type="domain" description="Heterokaryon incompatibility" evidence="2">
    <location>
        <begin position="1"/>
        <end position="67"/>
    </location>
</feature>
<evidence type="ECO:0000259" key="2">
    <source>
        <dbReference type="Pfam" id="PF06985"/>
    </source>
</evidence>
<proteinExistence type="predicted"/>
<keyword evidence="4" id="KW-1185">Reference proteome</keyword>
<evidence type="ECO:0000313" key="3">
    <source>
        <dbReference type="EMBL" id="CAH0018521.1"/>
    </source>
</evidence>
<dbReference type="Pfam" id="PF06985">
    <property type="entry name" value="HET"/>
    <property type="match status" value="1"/>
</dbReference>
<dbReference type="Proteomes" id="UP000696573">
    <property type="component" value="Unassembled WGS sequence"/>
</dbReference>
<dbReference type="EMBL" id="CABFNQ020000533">
    <property type="protein sequence ID" value="CAH0018521.1"/>
    <property type="molecule type" value="Genomic_DNA"/>
</dbReference>
<dbReference type="PANTHER" id="PTHR33112">
    <property type="entry name" value="DOMAIN PROTEIN, PUTATIVE-RELATED"/>
    <property type="match status" value="1"/>
</dbReference>
<evidence type="ECO:0000256" key="1">
    <source>
        <dbReference type="SAM" id="MobiDB-lite"/>
    </source>
</evidence>
<comment type="caution">
    <text evidence="3">The sequence shown here is derived from an EMBL/GenBank/DDBJ whole genome shotgun (WGS) entry which is preliminary data.</text>
</comment>
<dbReference type="AlphaFoldDB" id="A0A9N9V7R5"/>
<protein>
    <recommendedName>
        <fullName evidence="2">Heterokaryon incompatibility domain-containing protein</fullName>
    </recommendedName>
</protein>
<reference evidence="3" key="1">
    <citation type="submission" date="2021-10" db="EMBL/GenBank/DDBJ databases">
        <authorList>
            <person name="Piombo E."/>
        </authorList>
    </citation>
    <scope>NUCLEOTIDE SEQUENCE</scope>
</reference>
<organism evidence="3 4">
    <name type="scientific">Clonostachys rhizophaga</name>
    <dbReference type="NCBI Taxonomy" id="160324"/>
    <lineage>
        <taxon>Eukaryota</taxon>
        <taxon>Fungi</taxon>
        <taxon>Dikarya</taxon>
        <taxon>Ascomycota</taxon>
        <taxon>Pezizomycotina</taxon>
        <taxon>Sordariomycetes</taxon>
        <taxon>Hypocreomycetidae</taxon>
        <taxon>Hypocreales</taxon>
        <taxon>Bionectriaceae</taxon>
        <taxon>Clonostachys</taxon>
    </lineage>
</organism>
<dbReference type="OrthoDB" id="5135333at2759"/>
<name>A0A9N9V7R5_9HYPO</name>
<dbReference type="InterPro" id="IPR010730">
    <property type="entry name" value="HET"/>
</dbReference>